<dbReference type="SUPFAM" id="SSF54791">
    <property type="entry name" value="Eukaryotic type KH-domain (KH-domain type I)"/>
    <property type="match status" value="1"/>
</dbReference>
<keyword evidence="5" id="KW-0698">rRNA processing</keyword>
<dbReference type="PANTHER" id="PTHR21321">
    <property type="entry name" value="PNAS-3 RELATED"/>
    <property type="match status" value="1"/>
</dbReference>
<evidence type="ECO:0000256" key="10">
    <source>
        <dbReference type="SAM" id="MobiDB-lite"/>
    </source>
</evidence>
<dbReference type="Proteomes" id="UP000054408">
    <property type="component" value="Unassembled WGS sequence"/>
</dbReference>
<dbReference type="RefSeq" id="XP_013756472.1">
    <property type="nucleotide sequence ID" value="XM_013901018.1"/>
</dbReference>
<dbReference type="InterPro" id="IPR036612">
    <property type="entry name" value="KH_dom_type_1_sf"/>
</dbReference>
<dbReference type="InterPro" id="IPR049469">
    <property type="entry name" value="RRP40_KH-I"/>
</dbReference>
<keyword evidence="7" id="KW-0694">RNA-binding</keyword>
<dbReference type="EMBL" id="GL349464">
    <property type="protein sequence ID" value="KNC51003.1"/>
    <property type="molecule type" value="Genomic_DNA"/>
</dbReference>
<protein>
    <recommendedName>
        <fullName evidence="9">Ribosomal RNA-processing protein 40</fullName>
    </recommendedName>
</protein>
<dbReference type="GO" id="GO:0071035">
    <property type="term" value="P:nuclear polyadenylation-dependent rRNA catabolic process"/>
    <property type="evidence" value="ECO:0007669"/>
    <property type="project" value="TreeGrafter"/>
</dbReference>
<reference evidence="12 13" key="1">
    <citation type="submission" date="2010-05" db="EMBL/GenBank/DDBJ databases">
        <title>The Genome Sequence of Thecamonas trahens ATCC 50062.</title>
        <authorList>
            <consortium name="The Broad Institute Genome Sequencing Platform"/>
            <person name="Russ C."/>
            <person name="Cuomo C."/>
            <person name="Shea T."/>
            <person name="Young S.K."/>
            <person name="Zeng Q."/>
            <person name="Koehrsen M."/>
            <person name="Haas B."/>
            <person name="Borodovsky M."/>
            <person name="Guigo R."/>
            <person name="Alvarado L."/>
            <person name="Berlin A."/>
            <person name="Bochicchio J."/>
            <person name="Borenstein D."/>
            <person name="Chapman S."/>
            <person name="Chen Z."/>
            <person name="Freedman E."/>
            <person name="Gellesch M."/>
            <person name="Goldberg J."/>
            <person name="Griggs A."/>
            <person name="Gujja S."/>
            <person name="Heilman E."/>
            <person name="Heiman D."/>
            <person name="Hepburn T."/>
            <person name="Howarth C."/>
            <person name="Jen D."/>
            <person name="Larson L."/>
            <person name="Mehta T."/>
            <person name="Park D."/>
            <person name="Pearson M."/>
            <person name="Roberts A."/>
            <person name="Saif S."/>
            <person name="Shenoy N."/>
            <person name="Sisk P."/>
            <person name="Stolte C."/>
            <person name="Sykes S."/>
            <person name="Thomson T."/>
            <person name="Walk T."/>
            <person name="White J."/>
            <person name="Yandava C."/>
            <person name="Burger G."/>
            <person name="Gray M.W."/>
            <person name="Holland P.W.H."/>
            <person name="King N."/>
            <person name="Lang F.B.F."/>
            <person name="Roger A.J."/>
            <person name="Ruiz-Trillo I."/>
            <person name="Lander E."/>
            <person name="Nusbaum C."/>
        </authorList>
    </citation>
    <scope>NUCLEOTIDE SEQUENCE [LARGE SCALE GENOMIC DNA]</scope>
    <source>
        <strain evidence="12 13">ATCC 50062</strain>
    </source>
</reference>
<dbReference type="GO" id="GO:0000177">
    <property type="term" value="C:cytoplasmic exosome (RNase complex)"/>
    <property type="evidence" value="ECO:0007669"/>
    <property type="project" value="TreeGrafter"/>
</dbReference>
<dbReference type="FunFam" id="2.40.50.140:FF:000112">
    <property type="entry name" value="Exosome complex component RRP40"/>
    <property type="match status" value="1"/>
</dbReference>
<comment type="subcellular location">
    <subcellularLocation>
        <location evidence="1">Cytoplasm</location>
    </subcellularLocation>
    <subcellularLocation>
        <location evidence="2">Nucleus</location>
        <location evidence="2">Nucleolus</location>
    </subcellularLocation>
</comment>
<dbReference type="PANTHER" id="PTHR21321:SF1">
    <property type="entry name" value="EXOSOME COMPLEX COMPONENT RRP40"/>
    <property type="match status" value="1"/>
</dbReference>
<accession>A0A0L0DI69</accession>
<evidence type="ECO:0000256" key="4">
    <source>
        <dbReference type="ARBA" id="ARBA00022490"/>
    </source>
</evidence>
<dbReference type="GO" id="GO:0071051">
    <property type="term" value="P:poly(A)-dependent snoRNA 3'-end processing"/>
    <property type="evidence" value="ECO:0007669"/>
    <property type="project" value="TreeGrafter"/>
</dbReference>
<dbReference type="Pfam" id="PF15985">
    <property type="entry name" value="KH_6"/>
    <property type="match status" value="1"/>
</dbReference>
<evidence type="ECO:0000259" key="11">
    <source>
        <dbReference type="Pfam" id="PF15985"/>
    </source>
</evidence>
<dbReference type="OrthoDB" id="340500at2759"/>
<dbReference type="SUPFAM" id="SSF50249">
    <property type="entry name" value="Nucleic acid-binding proteins"/>
    <property type="match status" value="1"/>
</dbReference>
<dbReference type="GO" id="GO:0003723">
    <property type="term" value="F:RNA binding"/>
    <property type="evidence" value="ECO:0007669"/>
    <property type="project" value="UniProtKB-KW"/>
</dbReference>
<proteinExistence type="inferred from homology"/>
<keyword evidence="6" id="KW-0271">Exosome</keyword>
<feature type="domain" description="K Homology" evidence="11">
    <location>
        <begin position="197"/>
        <end position="244"/>
    </location>
</feature>
<evidence type="ECO:0000256" key="5">
    <source>
        <dbReference type="ARBA" id="ARBA00022552"/>
    </source>
</evidence>
<dbReference type="InterPro" id="IPR026699">
    <property type="entry name" value="Exosome_RNA_bind1/RRP40/RRP4"/>
</dbReference>
<comment type="similarity">
    <text evidence="3">Belongs to the RRP40 family.</text>
</comment>
<sequence>MVKELPEAVGSVVSPGQVVGKLDDASLRLGFGLLQDGKKVKATKAGVLRIAGGRVVRKRVANDGKEGKGKSEAGASSETETSENKAVVVIKKDSPTATIIFWVDAAQKRYVPAREDAVVGVVTARRGENYDVDLGSAFPAALSLLAFEGATKRNRPQLEVGDLVYARVTLADKDMDPELECVDAKGKSAGYGPLADGYVVNTSLSLVRRLFNPKCAVLAALGARLPFEVALGLNGRVWIDSASPLHTIVIANAILNSEFLTDAEVTVMVNRLLAKLG</sequence>
<dbReference type="GeneID" id="25566022"/>
<dbReference type="Gene3D" id="2.40.50.140">
    <property type="entry name" value="Nucleic acid-binding proteins"/>
    <property type="match status" value="1"/>
</dbReference>
<dbReference type="CDD" id="cd22526">
    <property type="entry name" value="KH-I_Rrp40"/>
    <property type="match status" value="1"/>
</dbReference>
<dbReference type="GO" id="GO:0005730">
    <property type="term" value="C:nucleolus"/>
    <property type="evidence" value="ECO:0007669"/>
    <property type="project" value="UniProtKB-SubCell"/>
</dbReference>
<keyword evidence="8" id="KW-0539">Nucleus</keyword>
<evidence type="ECO:0000313" key="12">
    <source>
        <dbReference type="EMBL" id="KNC51003.1"/>
    </source>
</evidence>
<dbReference type="InterPro" id="IPR012340">
    <property type="entry name" value="NA-bd_OB-fold"/>
</dbReference>
<dbReference type="Pfam" id="PF21262">
    <property type="entry name" value="RRP40_S1"/>
    <property type="match status" value="1"/>
</dbReference>
<evidence type="ECO:0000256" key="7">
    <source>
        <dbReference type="ARBA" id="ARBA00022884"/>
    </source>
</evidence>
<evidence type="ECO:0000256" key="6">
    <source>
        <dbReference type="ARBA" id="ARBA00022835"/>
    </source>
</evidence>
<gene>
    <name evidence="12" type="ORF">AMSG_06976</name>
</gene>
<dbReference type="GO" id="GO:0034475">
    <property type="term" value="P:U4 snRNA 3'-end processing"/>
    <property type="evidence" value="ECO:0007669"/>
    <property type="project" value="TreeGrafter"/>
</dbReference>
<keyword evidence="4" id="KW-0963">Cytoplasm</keyword>
<evidence type="ECO:0000256" key="1">
    <source>
        <dbReference type="ARBA" id="ARBA00004496"/>
    </source>
</evidence>
<feature type="region of interest" description="Disordered" evidence="10">
    <location>
        <begin position="61"/>
        <end position="84"/>
    </location>
</feature>
<evidence type="ECO:0000256" key="2">
    <source>
        <dbReference type="ARBA" id="ARBA00004604"/>
    </source>
</evidence>
<name>A0A0L0DI69_THETB</name>
<dbReference type="InterPro" id="IPR004088">
    <property type="entry name" value="KH_dom_type_1"/>
</dbReference>
<dbReference type="SUPFAM" id="SSF110324">
    <property type="entry name" value="Ribosomal L27 protein-like"/>
    <property type="match status" value="1"/>
</dbReference>
<organism evidence="12 13">
    <name type="scientific">Thecamonas trahens ATCC 50062</name>
    <dbReference type="NCBI Taxonomy" id="461836"/>
    <lineage>
        <taxon>Eukaryota</taxon>
        <taxon>Apusozoa</taxon>
        <taxon>Apusomonadida</taxon>
        <taxon>Apusomonadidae</taxon>
        <taxon>Thecamonas</taxon>
    </lineage>
</organism>
<keyword evidence="13" id="KW-1185">Reference proteome</keyword>
<dbReference type="CDD" id="cd05790">
    <property type="entry name" value="S1_Rrp40"/>
    <property type="match status" value="1"/>
</dbReference>
<dbReference type="STRING" id="461836.A0A0L0DI69"/>
<dbReference type="InterPro" id="IPR037319">
    <property type="entry name" value="Rrp40_S1"/>
</dbReference>
<dbReference type="GO" id="GO:0071034">
    <property type="term" value="P:CUT catabolic process"/>
    <property type="evidence" value="ECO:0007669"/>
    <property type="project" value="TreeGrafter"/>
</dbReference>
<dbReference type="GO" id="GO:0000467">
    <property type="term" value="P:exonucleolytic trimming to generate mature 3'-end of 5.8S rRNA from tricistronic rRNA transcript (SSU-rRNA, 5.8S rRNA, LSU-rRNA)"/>
    <property type="evidence" value="ECO:0007669"/>
    <property type="project" value="TreeGrafter"/>
</dbReference>
<dbReference type="GO" id="GO:0071038">
    <property type="term" value="P:TRAMP-dependent tRNA surveillance pathway"/>
    <property type="evidence" value="ECO:0007669"/>
    <property type="project" value="TreeGrafter"/>
</dbReference>
<evidence type="ECO:0000313" key="13">
    <source>
        <dbReference type="Proteomes" id="UP000054408"/>
    </source>
</evidence>
<evidence type="ECO:0000256" key="9">
    <source>
        <dbReference type="ARBA" id="ARBA00030615"/>
    </source>
</evidence>
<dbReference type="OMA" id="SYMAFPN"/>
<dbReference type="GO" id="GO:0000176">
    <property type="term" value="C:nuclear exosome (RNase complex)"/>
    <property type="evidence" value="ECO:0007669"/>
    <property type="project" value="TreeGrafter"/>
</dbReference>
<dbReference type="eggNOG" id="KOG1004">
    <property type="taxonomic scope" value="Eukaryota"/>
</dbReference>
<evidence type="ECO:0000256" key="3">
    <source>
        <dbReference type="ARBA" id="ARBA00007841"/>
    </source>
</evidence>
<dbReference type="AlphaFoldDB" id="A0A0L0DI69"/>
<evidence type="ECO:0000256" key="8">
    <source>
        <dbReference type="ARBA" id="ARBA00023242"/>
    </source>
</evidence>
<dbReference type="GO" id="GO:0010468">
    <property type="term" value="P:regulation of gene expression"/>
    <property type="evidence" value="ECO:0007669"/>
    <property type="project" value="UniProtKB-ARBA"/>
</dbReference>
<dbReference type="FunFam" id="3.30.1370.10:FF:000038">
    <property type="entry name" value="exosome complex component RRP40"/>
    <property type="match status" value="1"/>
</dbReference>
<dbReference type="Gene3D" id="3.30.1370.10">
    <property type="entry name" value="K Homology domain, type 1"/>
    <property type="match status" value="1"/>
</dbReference>
<feature type="compositionally biased region" description="Basic and acidic residues" evidence="10">
    <location>
        <begin position="61"/>
        <end position="71"/>
    </location>
</feature>